<dbReference type="EMBL" id="KZ502314">
    <property type="protein sequence ID" value="PKU80742.1"/>
    <property type="molecule type" value="Genomic_DNA"/>
</dbReference>
<evidence type="ECO:0008006" key="3">
    <source>
        <dbReference type="Google" id="ProtNLM"/>
    </source>
</evidence>
<protein>
    <recommendedName>
        <fullName evidence="3">Retrotransposon gag domain-containing protein</fullName>
    </recommendedName>
</protein>
<evidence type="ECO:0000313" key="2">
    <source>
        <dbReference type="Proteomes" id="UP000233837"/>
    </source>
</evidence>
<keyword evidence="2" id="KW-1185">Reference proteome</keyword>
<organism evidence="1 2">
    <name type="scientific">Dendrobium catenatum</name>
    <dbReference type="NCBI Taxonomy" id="906689"/>
    <lineage>
        <taxon>Eukaryota</taxon>
        <taxon>Viridiplantae</taxon>
        <taxon>Streptophyta</taxon>
        <taxon>Embryophyta</taxon>
        <taxon>Tracheophyta</taxon>
        <taxon>Spermatophyta</taxon>
        <taxon>Magnoliopsida</taxon>
        <taxon>Liliopsida</taxon>
        <taxon>Asparagales</taxon>
        <taxon>Orchidaceae</taxon>
        <taxon>Epidendroideae</taxon>
        <taxon>Malaxideae</taxon>
        <taxon>Dendrobiinae</taxon>
        <taxon>Dendrobium</taxon>
    </lineage>
</organism>
<accession>A0A2I0WYK4</accession>
<reference evidence="1 2" key="1">
    <citation type="journal article" date="2016" name="Sci. Rep.">
        <title>The Dendrobium catenatum Lindl. genome sequence provides insights into polysaccharide synthase, floral development and adaptive evolution.</title>
        <authorList>
            <person name="Zhang G.Q."/>
            <person name="Xu Q."/>
            <person name="Bian C."/>
            <person name="Tsai W.C."/>
            <person name="Yeh C.M."/>
            <person name="Liu K.W."/>
            <person name="Yoshida K."/>
            <person name="Zhang L.S."/>
            <person name="Chang S.B."/>
            <person name="Chen F."/>
            <person name="Shi Y."/>
            <person name="Su Y.Y."/>
            <person name="Zhang Y.Q."/>
            <person name="Chen L.J."/>
            <person name="Yin Y."/>
            <person name="Lin M."/>
            <person name="Huang H."/>
            <person name="Deng H."/>
            <person name="Wang Z.W."/>
            <person name="Zhu S.L."/>
            <person name="Zhao X."/>
            <person name="Deng C."/>
            <person name="Niu S.C."/>
            <person name="Huang J."/>
            <person name="Wang M."/>
            <person name="Liu G.H."/>
            <person name="Yang H.J."/>
            <person name="Xiao X.J."/>
            <person name="Hsiao Y.Y."/>
            <person name="Wu W.L."/>
            <person name="Chen Y.Y."/>
            <person name="Mitsuda N."/>
            <person name="Ohme-Takagi M."/>
            <person name="Luo Y.B."/>
            <person name="Van de Peer Y."/>
            <person name="Liu Z.J."/>
        </authorList>
    </citation>
    <scope>NUCLEOTIDE SEQUENCE [LARGE SCALE GENOMIC DNA]</scope>
    <source>
        <tissue evidence="1">The whole plant</tissue>
    </source>
</reference>
<gene>
    <name evidence="1" type="ORF">MA16_Dca023439</name>
</gene>
<evidence type="ECO:0000313" key="1">
    <source>
        <dbReference type="EMBL" id="PKU80742.1"/>
    </source>
</evidence>
<reference evidence="1 2" key="2">
    <citation type="journal article" date="2017" name="Nature">
        <title>The Apostasia genome and the evolution of orchids.</title>
        <authorList>
            <person name="Zhang G.Q."/>
            <person name="Liu K.W."/>
            <person name="Li Z."/>
            <person name="Lohaus R."/>
            <person name="Hsiao Y.Y."/>
            <person name="Niu S.C."/>
            <person name="Wang J.Y."/>
            <person name="Lin Y.C."/>
            <person name="Xu Q."/>
            <person name="Chen L.J."/>
            <person name="Yoshida K."/>
            <person name="Fujiwara S."/>
            <person name="Wang Z.W."/>
            <person name="Zhang Y.Q."/>
            <person name="Mitsuda N."/>
            <person name="Wang M."/>
            <person name="Liu G.H."/>
            <person name="Pecoraro L."/>
            <person name="Huang H.X."/>
            <person name="Xiao X.J."/>
            <person name="Lin M."/>
            <person name="Wu X.Y."/>
            <person name="Wu W.L."/>
            <person name="Chen Y.Y."/>
            <person name="Chang S.B."/>
            <person name="Sakamoto S."/>
            <person name="Ohme-Takagi M."/>
            <person name="Yagi M."/>
            <person name="Zeng S.J."/>
            <person name="Shen C.Y."/>
            <person name="Yeh C.M."/>
            <person name="Luo Y.B."/>
            <person name="Tsai W.C."/>
            <person name="Van de Peer Y."/>
            <person name="Liu Z.J."/>
        </authorList>
    </citation>
    <scope>NUCLEOTIDE SEQUENCE [LARGE SCALE GENOMIC DNA]</scope>
    <source>
        <tissue evidence="1">The whole plant</tissue>
    </source>
</reference>
<proteinExistence type="predicted"/>
<sequence length="71" mass="8432">MKLDIPFFEGKLHIEDYMDWEGAVESFFDYMAIPEETQVKYVACRLRGGANAWWQQMLQSRQRTGRGKIRT</sequence>
<dbReference type="AlphaFoldDB" id="A0A2I0WYK4"/>
<dbReference type="Proteomes" id="UP000233837">
    <property type="component" value="Unassembled WGS sequence"/>
</dbReference>
<name>A0A2I0WYK4_9ASPA</name>